<name>A0A8H3H4Y1_9AGAM</name>
<accession>A0A8H3H4Y1</accession>
<dbReference type="AlphaFoldDB" id="A0A8H3H4Y1"/>
<protein>
    <submittedName>
        <fullName evidence="1">Uncharacterized protein</fullName>
    </submittedName>
</protein>
<reference evidence="1" key="1">
    <citation type="submission" date="2021-01" db="EMBL/GenBank/DDBJ databases">
        <authorList>
            <person name="Kaushik A."/>
        </authorList>
    </citation>
    <scope>NUCLEOTIDE SEQUENCE</scope>
    <source>
        <strain evidence="1">AG6-10EEA</strain>
    </source>
</reference>
<organism evidence="1 2">
    <name type="scientific">Rhizoctonia solani</name>
    <dbReference type="NCBI Taxonomy" id="456999"/>
    <lineage>
        <taxon>Eukaryota</taxon>
        <taxon>Fungi</taxon>
        <taxon>Dikarya</taxon>
        <taxon>Basidiomycota</taxon>
        <taxon>Agaricomycotina</taxon>
        <taxon>Agaricomycetes</taxon>
        <taxon>Cantharellales</taxon>
        <taxon>Ceratobasidiaceae</taxon>
        <taxon>Rhizoctonia</taxon>
    </lineage>
</organism>
<evidence type="ECO:0000313" key="1">
    <source>
        <dbReference type="EMBL" id="CAE6484883.1"/>
    </source>
</evidence>
<dbReference type="EMBL" id="CAJMXA010002648">
    <property type="protein sequence ID" value="CAE6484883.1"/>
    <property type="molecule type" value="Genomic_DNA"/>
</dbReference>
<comment type="caution">
    <text evidence="1">The sequence shown here is derived from an EMBL/GenBank/DDBJ whole genome shotgun (WGS) entry which is preliminary data.</text>
</comment>
<proteinExistence type="predicted"/>
<dbReference type="Proteomes" id="UP000663853">
    <property type="component" value="Unassembled WGS sequence"/>
</dbReference>
<gene>
    <name evidence="1" type="ORF">RDB_LOCUS93984</name>
</gene>
<sequence>MEFSPRIFAIQPEVDLMILLESCPIQDPRSRYLIKRYRIHVRTMTTNEPHPYVTSTPGTSYLLDLGSPHNLFFNYSRPIQIYGRMVSIIFRPDTDHPDSEPLIVVFDWILGAEVGRFYLPSYAGSSIAFLSEEYFVIPQGYRYTDTLPKDQHNQGGKLNLFYSPLYKEGVQSREVRCIASFAFPLLHNNQKGLSLRTYVAPALVPDIPYWSTRLKTAPKIYEQNPWNHLCLYYEVSDGENPLEPSYQWQLRFSRDLGTSGLLFISPQVLLTLLEQECHFFSDSLENPILIPWEAWGSYTISLPDIDLPDASIWGRKYIFLHSSSSLHSQDDCVRQMTVLELEFQQKPSQNVTNVGEHADTTVPGQDTTSNQVSCAYVLRCPAPAEQEAGNFEGFGCALPDINAYCKETTVELNKKVGEYWGVFGLMVNDEHFVGVEDISDEGDLDHVRVYTL</sequence>
<evidence type="ECO:0000313" key="2">
    <source>
        <dbReference type="Proteomes" id="UP000663853"/>
    </source>
</evidence>